<keyword evidence="4" id="KW-0788">Thiol protease</keyword>
<dbReference type="GO" id="GO:0006508">
    <property type="term" value="P:proteolysis"/>
    <property type="evidence" value="ECO:0007669"/>
    <property type="project" value="UniProtKB-KW"/>
</dbReference>
<feature type="compositionally biased region" description="Polar residues" evidence="5">
    <location>
        <begin position="292"/>
        <end position="313"/>
    </location>
</feature>
<protein>
    <recommendedName>
        <fullName evidence="6">Ubiquitin-like protease family profile domain-containing protein</fullName>
    </recommendedName>
</protein>
<dbReference type="AlphaFoldDB" id="A0AA43QXJ0"/>
<feature type="region of interest" description="Disordered" evidence="5">
    <location>
        <begin position="1"/>
        <end position="43"/>
    </location>
</feature>
<feature type="compositionally biased region" description="Basic and acidic residues" evidence="5">
    <location>
        <begin position="317"/>
        <end position="337"/>
    </location>
</feature>
<organism evidence="7 8">
    <name type="scientific">Ramalina farinacea</name>
    <dbReference type="NCBI Taxonomy" id="258253"/>
    <lineage>
        <taxon>Eukaryota</taxon>
        <taxon>Fungi</taxon>
        <taxon>Dikarya</taxon>
        <taxon>Ascomycota</taxon>
        <taxon>Pezizomycotina</taxon>
        <taxon>Lecanoromycetes</taxon>
        <taxon>OSLEUM clade</taxon>
        <taxon>Lecanoromycetidae</taxon>
        <taxon>Lecanorales</taxon>
        <taxon>Lecanorineae</taxon>
        <taxon>Ramalinaceae</taxon>
        <taxon>Ramalina</taxon>
    </lineage>
</organism>
<evidence type="ECO:0000313" key="8">
    <source>
        <dbReference type="Proteomes" id="UP001161017"/>
    </source>
</evidence>
<dbReference type="Proteomes" id="UP001161017">
    <property type="component" value="Unassembled WGS sequence"/>
</dbReference>
<keyword evidence="3" id="KW-0378">Hydrolase</keyword>
<feature type="domain" description="Ubiquitin-like protease family profile" evidence="6">
    <location>
        <begin position="456"/>
        <end position="617"/>
    </location>
</feature>
<evidence type="ECO:0000256" key="1">
    <source>
        <dbReference type="ARBA" id="ARBA00005234"/>
    </source>
</evidence>
<sequence>MARLNNLCLLQHGEDEPESESAADSDGSDESDIDRSSNPPMPKLTTRVLSKGDLEQVNGSTDLNQFLGTSDLQRALDLGRQIIVARSQVAETVNLQCAWDISVVWRMIGKLEVDRPRAKAVITKWRNEIGRQLRNDSKDIDYYLGLADKTLSQLTEYTKRIYDLWGVLPTQVFPKDKYCAARPPSKGVIQAMAQLAEHVSREEGQDLLLKEINRRCNEKTRVKYDRREPHLLPIDIKAALRSKKRPLDDQASDAEPAVARAERKPDKRQRLGSVVNPAMDNADRGDGDASPNGGQSSPSNRSEQQFTLFSASNLGEPAKKDDEAAEGNKETAEKDNEAAEENEENAEIDDEAAKGNEETAEEDTETPQPSRSRRHSNDTVGLPDGSNDLSIEMARGNAISLPDFESPGLPITDDSTLHLRSLKRSVWVSPSASPSRRPNTLYSPSPLLVAAAADTPMVLDDDSSNIDSASFAIDGEIDTSSLSFNKKLSSTVIQQSLTYCLPADCHIIDPLYFDSAFPDRCSLKRQLDESVRRIFIPLHDPQHVHWRLAVLKLDKFSLTIYDSLFSGEIDRALTERVQNFAEGVASGQAWTTQWERCPQQSNGVDCGIHVIANAFFLMADKALPDSHDCDVWRLICKSLIDNDSTKQVPVEELLQFHCRISTNVAQAIMPAPPANDNADISGINLRQLNQHAQQYLSNVQAQERKLKNTLGSAAAIFEVFDELRRRQSLKVFSLGEQHAKDEENLKEHDALIEQYNRFTDQVSSNDTMTQSVFSALRAIQVKNGKAEKELERLGQGLERRPLRIWRDAFASQLAKMRDRRKTLQAGLVRFKTAVQVARQITDSCEEKLHTVVEAKTKLRHLTQGWRDFLANTLQGLDVTLTCISKPDVDQY</sequence>
<dbReference type="PANTHER" id="PTHR12606:SF151">
    <property type="entry name" value="UBIQUITIN-LIKE PROTEASE FAMILY PROFILE DOMAIN-CONTAINING PROTEIN"/>
    <property type="match status" value="1"/>
</dbReference>
<feature type="compositionally biased region" description="Acidic residues" evidence="5">
    <location>
        <begin position="15"/>
        <end position="32"/>
    </location>
</feature>
<dbReference type="EMBL" id="JAPUFD010000017">
    <property type="protein sequence ID" value="MDI1492110.1"/>
    <property type="molecule type" value="Genomic_DNA"/>
</dbReference>
<dbReference type="SUPFAM" id="SSF54001">
    <property type="entry name" value="Cysteine proteinases"/>
    <property type="match status" value="1"/>
</dbReference>
<feature type="region of interest" description="Disordered" evidence="5">
    <location>
        <begin position="242"/>
        <end position="390"/>
    </location>
</feature>
<keyword evidence="8" id="KW-1185">Reference proteome</keyword>
<evidence type="ECO:0000256" key="3">
    <source>
        <dbReference type="ARBA" id="ARBA00022801"/>
    </source>
</evidence>
<evidence type="ECO:0000256" key="4">
    <source>
        <dbReference type="ARBA" id="ARBA00022807"/>
    </source>
</evidence>
<dbReference type="GO" id="GO:0016926">
    <property type="term" value="P:protein desumoylation"/>
    <property type="evidence" value="ECO:0007669"/>
    <property type="project" value="TreeGrafter"/>
</dbReference>
<feature type="compositionally biased region" description="Basic and acidic residues" evidence="5">
    <location>
        <begin position="260"/>
        <end position="269"/>
    </location>
</feature>
<accession>A0AA43QXJ0</accession>
<evidence type="ECO:0000259" key="6">
    <source>
        <dbReference type="PROSITE" id="PS50600"/>
    </source>
</evidence>
<proteinExistence type="inferred from homology"/>
<name>A0AA43QXJ0_9LECA</name>
<comment type="caution">
    <text evidence="7">The sequence shown here is derived from an EMBL/GenBank/DDBJ whole genome shotgun (WGS) entry which is preliminary data.</text>
</comment>
<comment type="similarity">
    <text evidence="1">Belongs to the peptidase C48 family.</text>
</comment>
<dbReference type="InterPro" id="IPR038765">
    <property type="entry name" value="Papain-like_cys_pep_sf"/>
</dbReference>
<dbReference type="GO" id="GO:0005634">
    <property type="term" value="C:nucleus"/>
    <property type="evidence" value="ECO:0007669"/>
    <property type="project" value="TreeGrafter"/>
</dbReference>
<dbReference type="Gene3D" id="3.40.395.10">
    <property type="entry name" value="Adenoviral Proteinase, Chain A"/>
    <property type="match status" value="1"/>
</dbReference>
<dbReference type="PANTHER" id="PTHR12606">
    <property type="entry name" value="SENTRIN/SUMO-SPECIFIC PROTEASE"/>
    <property type="match status" value="1"/>
</dbReference>
<evidence type="ECO:0000256" key="2">
    <source>
        <dbReference type="ARBA" id="ARBA00022670"/>
    </source>
</evidence>
<dbReference type="InterPro" id="IPR003653">
    <property type="entry name" value="Peptidase_C48_C"/>
</dbReference>
<keyword evidence="2" id="KW-0645">Protease</keyword>
<evidence type="ECO:0000256" key="5">
    <source>
        <dbReference type="SAM" id="MobiDB-lite"/>
    </source>
</evidence>
<dbReference type="GO" id="GO:0016929">
    <property type="term" value="F:deSUMOylase activity"/>
    <property type="evidence" value="ECO:0007669"/>
    <property type="project" value="TreeGrafter"/>
</dbReference>
<dbReference type="PROSITE" id="PS50600">
    <property type="entry name" value="ULP_PROTEASE"/>
    <property type="match status" value="1"/>
</dbReference>
<dbReference type="Pfam" id="PF02902">
    <property type="entry name" value="Peptidase_C48"/>
    <property type="match status" value="1"/>
</dbReference>
<feature type="compositionally biased region" description="Acidic residues" evidence="5">
    <location>
        <begin position="338"/>
        <end position="350"/>
    </location>
</feature>
<gene>
    <name evidence="7" type="ORF">OHK93_003322</name>
</gene>
<reference evidence="7" key="1">
    <citation type="journal article" date="2023" name="Genome Biol. Evol.">
        <title>First Whole Genome Sequence and Flow Cytometry Genome Size Data for the Lichen-Forming Fungus Ramalina farinacea (Ascomycota).</title>
        <authorList>
            <person name="Llewellyn T."/>
            <person name="Mian S."/>
            <person name="Hill R."/>
            <person name="Leitch I.J."/>
            <person name="Gaya E."/>
        </authorList>
    </citation>
    <scope>NUCLEOTIDE SEQUENCE</scope>
    <source>
        <strain evidence="7">LIQ254RAFAR</strain>
    </source>
</reference>
<evidence type="ECO:0000313" key="7">
    <source>
        <dbReference type="EMBL" id="MDI1492110.1"/>
    </source>
</evidence>